<dbReference type="EMBL" id="KK914653">
    <property type="protein sequence ID" value="KDP30665.1"/>
    <property type="molecule type" value="Genomic_DNA"/>
</dbReference>
<protein>
    <submittedName>
        <fullName evidence="2">Uncharacterized protein</fullName>
    </submittedName>
</protein>
<reference evidence="2 3" key="1">
    <citation type="journal article" date="2014" name="PLoS ONE">
        <title>Global Analysis of Gene Expression Profiles in Physic Nut (Jatropha curcas L.) Seedlings Exposed to Salt Stress.</title>
        <authorList>
            <person name="Zhang L."/>
            <person name="Zhang C."/>
            <person name="Wu P."/>
            <person name="Chen Y."/>
            <person name="Li M."/>
            <person name="Jiang H."/>
            <person name="Wu G."/>
        </authorList>
    </citation>
    <scope>NUCLEOTIDE SEQUENCE [LARGE SCALE GENOMIC DNA]</scope>
    <source>
        <strain evidence="3">cv. GZQX0401</strain>
        <tissue evidence="2">Young leaves</tissue>
    </source>
</reference>
<accession>A0A067KEJ0</accession>
<gene>
    <name evidence="2" type="ORF">JCGZ_16221</name>
</gene>
<organism evidence="2 3">
    <name type="scientific">Jatropha curcas</name>
    <name type="common">Barbados nut</name>
    <dbReference type="NCBI Taxonomy" id="180498"/>
    <lineage>
        <taxon>Eukaryota</taxon>
        <taxon>Viridiplantae</taxon>
        <taxon>Streptophyta</taxon>
        <taxon>Embryophyta</taxon>
        <taxon>Tracheophyta</taxon>
        <taxon>Spermatophyta</taxon>
        <taxon>Magnoliopsida</taxon>
        <taxon>eudicotyledons</taxon>
        <taxon>Gunneridae</taxon>
        <taxon>Pentapetalae</taxon>
        <taxon>rosids</taxon>
        <taxon>fabids</taxon>
        <taxon>Malpighiales</taxon>
        <taxon>Euphorbiaceae</taxon>
        <taxon>Crotonoideae</taxon>
        <taxon>Jatropheae</taxon>
        <taxon>Jatropha</taxon>
    </lineage>
</organism>
<evidence type="ECO:0000313" key="2">
    <source>
        <dbReference type="EMBL" id="KDP30665.1"/>
    </source>
</evidence>
<dbReference type="AlphaFoldDB" id="A0A067KEJ0"/>
<evidence type="ECO:0000313" key="3">
    <source>
        <dbReference type="Proteomes" id="UP000027138"/>
    </source>
</evidence>
<evidence type="ECO:0000256" key="1">
    <source>
        <dbReference type="SAM" id="MobiDB-lite"/>
    </source>
</evidence>
<feature type="region of interest" description="Disordered" evidence="1">
    <location>
        <begin position="28"/>
        <end position="55"/>
    </location>
</feature>
<proteinExistence type="predicted"/>
<dbReference type="Proteomes" id="UP000027138">
    <property type="component" value="Unassembled WGS sequence"/>
</dbReference>
<name>A0A067KEJ0_JATCU</name>
<keyword evidence="3" id="KW-1185">Reference proteome</keyword>
<sequence>MESIQGQFRTYNNFIQDMREELQEIKAARSSNATRAHPRTVTSLPGPPVNSNEPS</sequence>